<sequence>MEIKDRKARLLESLLFNGIDFVEIANDSQTWLRVHFLNSVQLSGTISTPTITGGETIRTVSVSPVNDNTDWQTDGNSLILNLTVASPGDFSIYRLSISSNKLDPFFQEVTFSFKARCPSSLDCRLVTPQCPAEEQDIPPIDYLAKDFLSFRQALLDFSALRYPEWQERSEADVGVMFLEALSALADDLSYTQDRIAAEASLDTATQRRSLVRHARMVDYEPRCATASRVMLQFDVDQGVNSIAHGLAVTGAAPDGTPVVFETGEGLLQTLTDATGRRLSSPPTSIASSLWNAGAIKPYWFDDSERCLKAGATSMKVLGHGFNFQPNQLLLIETKAQTSADPPIRQIVQLTDNFGIGGPVEDCDFLFSQPIGSSRPPFMTCNASPPGPTAPVAFTYLRWRDADKLLVDHDLTRTTLGGNLVPATQGITVTDERFAMVSASPEDPTIPVAIVRTGPREAVADTDVPPPWQYLYSLKKAPLAWLVPTGPAADRIPLPEILLEQTDGGLPAKWDWLRRLLDAEQFANVFTLDKARYLPIGRNSDDSVQYEYDSDAGDTIRFGDGIFGEIPPDTAVFRVTYRVGGGAIGNIAADAVWQIDPAISAKAKLRSATNPFPASGGADEETAERVRRLAPQAFRTLQNRAVIPKDYQNAAEKLPWVQRAGTVFRWTGSWLTVFTTPDPLHSERITIDQRKELIDLLNRYRMAGYESYVPEPQYVSLDIEVQVCALPDAFQGDVQAAILGRLNSSSVVNGQRGFFNPDNFSFGVPLERSNLESAIQSAPGVAGVLCVRYRVRGRTQGMTEMPDSVAVAADQIIRCDNDPSVPEHGSIKVSILGGK</sequence>
<protein>
    <submittedName>
        <fullName evidence="1">Putative baseplate assembly protein</fullName>
    </submittedName>
</protein>
<gene>
    <name evidence="1" type="ORF">SAMN05216404_11084</name>
</gene>
<evidence type="ECO:0000313" key="1">
    <source>
        <dbReference type="EMBL" id="SEO03772.1"/>
    </source>
</evidence>
<name>A0A1H8LEZ6_9PROT</name>
<reference evidence="1 2" key="1">
    <citation type="submission" date="2016-10" db="EMBL/GenBank/DDBJ databases">
        <authorList>
            <person name="de Groot N.N."/>
        </authorList>
    </citation>
    <scope>NUCLEOTIDE SEQUENCE [LARGE SCALE GENOMIC DNA]</scope>
    <source>
        <strain evidence="1 2">Nl18</strain>
    </source>
</reference>
<dbReference type="AlphaFoldDB" id="A0A1H8LEZ6"/>
<organism evidence="1 2">
    <name type="scientific">Nitrosospira multiformis</name>
    <dbReference type="NCBI Taxonomy" id="1231"/>
    <lineage>
        <taxon>Bacteria</taxon>
        <taxon>Pseudomonadati</taxon>
        <taxon>Pseudomonadota</taxon>
        <taxon>Betaproteobacteria</taxon>
        <taxon>Nitrosomonadales</taxon>
        <taxon>Nitrosomonadaceae</taxon>
        <taxon>Nitrosospira</taxon>
    </lineage>
</organism>
<dbReference type="Proteomes" id="UP000183898">
    <property type="component" value="Unassembled WGS sequence"/>
</dbReference>
<proteinExistence type="predicted"/>
<accession>A0A1H8LEZ6</accession>
<evidence type="ECO:0000313" key="2">
    <source>
        <dbReference type="Proteomes" id="UP000183898"/>
    </source>
</evidence>
<dbReference type="RefSeq" id="WP_074747559.1">
    <property type="nucleotide sequence ID" value="NZ_FOCT01000010.1"/>
</dbReference>
<dbReference type="EMBL" id="FOCT01000010">
    <property type="protein sequence ID" value="SEO03772.1"/>
    <property type="molecule type" value="Genomic_DNA"/>
</dbReference>